<feature type="compositionally biased region" description="Low complexity" evidence="1">
    <location>
        <begin position="160"/>
        <end position="170"/>
    </location>
</feature>
<keyword evidence="4" id="KW-1185">Reference proteome</keyword>
<evidence type="ECO:0000313" key="4">
    <source>
        <dbReference type="Proteomes" id="UP001060112"/>
    </source>
</evidence>
<dbReference type="InterPro" id="IPR036366">
    <property type="entry name" value="PGBDSf"/>
</dbReference>
<dbReference type="Pfam" id="PF05257">
    <property type="entry name" value="CHAP"/>
    <property type="match status" value="1"/>
</dbReference>
<evidence type="ECO:0000313" key="3">
    <source>
        <dbReference type="EMBL" id="UTY39369.1"/>
    </source>
</evidence>
<dbReference type="Gene3D" id="1.10.101.10">
    <property type="entry name" value="PGBD-like superfamily/PGBD"/>
    <property type="match status" value="1"/>
</dbReference>
<protein>
    <submittedName>
        <fullName evidence="3">CHAP domain-containing protein</fullName>
    </submittedName>
</protein>
<proteinExistence type="predicted"/>
<feature type="region of interest" description="Disordered" evidence="1">
    <location>
        <begin position="154"/>
        <end position="173"/>
    </location>
</feature>
<name>A0ABY5I216_9FIRM</name>
<dbReference type="EMBL" id="CP101620">
    <property type="protein sequence ID" value="UTY39369.1"/>
    <property type="molecule type" value="Genomic_DNA"/>
</dbReference>
<feature type="domain" description="Peptidase C51" evidence="2">
    <location>
        <begin position="46"/>
        <end position="132"/>
    </location>
</feature>
<dbReference type="InterPro" id="IPR038765">
    <property type="entry name" value="Papain-like_cys_pep_sf"/>
</dbReference>
<sequence length="286" mass="31269">MSCTSTQIINQAKSWIGCKESNGSHKKIIDVYNSQKSLARGYKAKYTDSWCAIFVSACAVKCGATDIIPTECSCGNMIELMKKKGIWIEDDNITPKAGDIIMYDWDKKDGWPEHVGIVEKVSGKTITVIEGNKSDAVGRRTITVGNASIRGYGRPKYKASTSSSSSSSSSKNKIDVDGWWGPKTTKLAQKVFGTEQDGKVSHQFKAYKSQNPGLQSDTFEWVTDPGKSYSPLIKAIQKWCGATQDGHIGPNTIKKMQKKLGTPVDGVCSGPSDVVKAFQKYLNSKQ</sequence>
<dbReference type="SUPFAM" id="SSF54001">
    <property type="entry name" value="Cysteine proteinases"/>
    <property type="match status" value="1"/>
</dbReference>
<evidence type="ECO:0000256" key="1">
    <source>
        <dbReference type="SAM" id="MobiDB-lite"/>
    </source>
</evidence>
<dbReference type="InterPro" id="IPR007921">
    <property type="entry name" value="CHAP_dom"/>
</dbReference>
<dbReference type="Gene3D" id="3.90.1720.10">
    <property type="entry name" value="endopeptidase domain like (from Nostoc punctiforme)"/>
    <property type="match status" value="1"/>
</dbReference>
<accession>A0ABY5I216</accession>
<dbReference type="Proteomes" id="UP001060112">
    <property type="component" value="Chromosome"/>
</dbReference>
<gene>
    <name evidence="3" type="ORF">NMU03_00610</name>
</gene>
<organism evidence="3 4">
    <name type="scientific">Allocoprobacillus halotolerans</name>
    <dbReference type="NCBI Taxonomy" id="2944914"/>
    <lineage>
        <taxon>Bacteria</taxon>
        <taxon>Bacillati</taxon>
        <taxon>Bacillota</taxon>
        <taxon>Erysipelotrichia</taxon>
        <taxon>Erysipelotrichales</taxon>
        <taxon>Erysipelotrichaceae</taxon>
        <taxon>Allocoprobacillus</taxon>
    </lineage>
</organism>
<reference evidence="3" key="1">
    <citation type="submission" date="2022-07" db="EMBL/GenBank/DDBJ databases">
        <title>Faecal culturing of patients with breast cancer.</title>
        <authorList>
            <person name="Teng N.M.Y."/>
            <person name="Kiu R."/>
            <person name="Evans R."/>
            <person name="Baker D.J."/>
            <person name="Zenner C."/>
            <person name="Robinson S.D."/>
            <person name="Hall L.J."/>
        </authorList>
    </citation>
    <scope>NUCLEOTIDE SEQUENCE</scope>
    <source>
        <strain evidence="3">LH1062</strain>
    </source>
</reference>
<evidence type="ECO:0000259" key="2">
    <source>
        <dbReference type="Pfam" id="PF05257"/>
    </source>
</evidence>
<dbReference type="RefSeq" id="WP_290140419.1">
    <property type="nucleotide sequence ID" value="NZ_CP101620.1"/>
</dbReference>